<organism evidence="2">
    <name type="scientific">Arundo donax</name>
    <name type="common">Giant reed</name>
    <name type="synonym">Donax arundinaceus</name>
    <dbReference type="NCBI Taxonomy" id="35708"/>
    <lineage>
        <taxon>Eukaryota</taxon>
        <taxon>Viridiplantae</taxon>
        <taxon>Streptophyta</taxon>
        <taxon>Embryophyta</taxon>
        <taxon>Tracheophyta</taxon>
        <taxon>Spermatophyta</taxon>
        <taxon>Magnoliopsida</taxon>
        <taxon>Liliopsida</taxon>
        <taxon>Poales</taxon>
        <taxon>Poaceae</taxon>
        <taxon>PACMAD clade</taxon>
        <taxon>Arundinoideae</taxon>
        <taxon>Arundineae</taxon>
        <taxon>Arundo</taxon>
    </lineage>
</organism>
<dbReference type="AlphaFoldDB" id="A0A0A9ARE0"/>
<evidence type="ECO:0000256" key="1">
    <source>
        <dbReference type="SAM" id="MobiDB-lite"/>
    </source>
</evidence>
<proteinExistence type="predicted"/>
<evidence type="ECO:0000313" key="2">
    <source>
        <dbReference type="EMBL" id="JAD52443.1"/>
    </source>
</evidence>
<protein>
    <submittedName>
        <fullName evidence="2">Uncharacterized protein</fullName>
    </submittedName>
</protein>
<sequence>MVELTRRKPSAKAPVGSESTGWNCE</sequence>
<accession>A0A0A9ARE0</accession>
<name>A0A0A9ARE0_ARUDO</name>
<reference evidence="2" key="2">
    <citation type="journal article" date="2015" name="Data Brief">
        <title>Shoot transcriptome of the giant reed, Arundo donax.</title>
        <authorList>
            <person name="Barrero R.A."/>
            <person name="Guerrero F.D."/>
            <person name="Moolhuijzen P."/>
            <person name="Goolsby J.A."/>
            <person name="Tidwell J."/>
            <person name="Bellgard S.E."/>
            <person name="Bellgard M.I."/>
        </authorList>
    </citation>
    <scope>NUCLEOTIDE SEQUENCE</scope>
    <source>
        <tissue evidence="2">Shoot tissue taken approximately 20 cm above the soil surface</tissue>
    </source>
</reference>
<dbReference type="EMBL" id="GBRH01245452">
    <property type="protein sequence ID" value="JAD52443.1"/>
    <property type="molecule type" value="Transcribed_RNA"/>
</dbReference>
<feature type="region of interest" description="Disordered" evidence="1">
    <location>
        <begin position="1"/>
        <end position="25"/>
    </location>
</feature>
<reference evidence="2" key="1">
    <citation type="submission" date="2014-09" db="EMBL/GenBank/DDBJ databases">
        <authorList>
            <person name="Magalhaes I.L.F."/>
            <person name="Oliveira U."/>
            <person name="Santos F.R."/>
            <person name="Vidigal T.H.D.A."/>
            <person name="Brescovit A.D."/>
            <person name="Santos A.J."/>
        </authorList>
    </citation>
    <scope>NUCLEOTIDE SEQUENCE</scope>
    <source>
        <tissue evidence="2">Shoot tissue taken approximately 20 cm above the soil surface</tissue>
    </source>
</reference>